<feature type="coiled-coil region" evidence="1">
    <location>
        <begin position="122"/>
        <end position="149"/>
    </location>
</feature>
<dbReference type="Proteomes" id="UP000515928">
    <property type="component" value="Chromosome"/>
</dbReference>
<keyword evidence="2" id="KW-0472">Membrane</keyword>
<dbReference type="KEGG" id="eio:H9L01_04845"/>
<feature type="transmembrane region" description="Helical" evidence="2">
    <location>
        <begin position="12"/>
        <end position="35"/>
    </location>
</feature>
<gene>
    <name evidence="3" type="ORF">H9L01_04845</name>
</gene>
<evidence type="ECO:0000256" key="1">
    <source>
        <dbReference type="SAM" id="Coils"/>
    </source>
</evidence>
<proteinExistence type="predicted"/>
<name>A0A7G9S1G1_9FIRM</name>
<dbReference type="EMBL" id="CP060715">
    <property type="protein sequence ID" value="QNN61686.1"/>
    <property type="molecule type" value="Genomic_DNA"/>
</dbReference>
<evidence type="ECO:0000313" key="4">
    <source>
        <dbReference type="Proteomes" id="UP000515928"/>
    </source>
</evidence>
<accession>A0A7G9S1G1</accession>
<organism evidence="3 4">
    <name type="scientific">Erysipelothrix inopinata</name>
    <dbReference type="NCBI Taxonomy" id="225084"/>
    <lineage>
        <taxon>Bacteria</taxon>
        <taxon>Bacillati</taxon>
        <taxon>Bacillota</taxon>
        <taxon>Erysipelotrichia</taxon>
        <taxon>Erysipelotrichales</taxon>
        <taxon>Erysipelotrichaceae</taxon>
        <taxon>Erysipelothrix</taxon>
    </lineage>
</organism>
<reference evidence="3 4" key="1">
    <citation type="submission" date="2020-08" db="EMBL/GenBank/DDBJ databases">
        <title>Genome sequence of Erysipelothrix inopinata DSM 15511T.</title>
        <authorList>
            <person name="Hyun D.-W."/>
            <person name="Bae J.-W."/>
        </authorList>
    </citation>
    <scope>NUCLEOTIDE SEQUENCE [LARGE SCALE GENOMIC DNA]</scope>
    <source>
        <strain evidence="3 4">DSM 15511</strain>
    </source>
</reference>
<feature type="transmembrane region" description="Helical" evidence="2">
    <location>
        <begin position="41"/>
        <end position="61"/>
    </location>
</feature>
<protein>
    <submittedName>
        <fullName evidence="3">Uncharacterized protein</fullName>
    </submittedName>
</protein>
<evidence type="ECO:0000256" key="2">
    <source>
        <dbReference type="SAM" id="Phobius"/>
    </source>
</evidence>
<evidence type="ECO:0000313" key="3">
    <source>
        <dbReference type="EMBL" id="QNN61686.1"/>
    </source>
</evidence>
<dbReference type="AlphaFoldDB" id="A0A7G9S1G1"/>
<dbReference type="RefSeq" id="WP_187534882.1">
    <property type="nucleotide sequence ID" value="NZ_CBCSHU010000015.1"/>
</dbReference>
<keyword evidence="2" id="KW-0812">Transmembrane</keyword>
<feature type="transmembrane region" description="Helical" evidence="2">
    <location>
        <begin position="96"/>
        <end position="118"/>
    </location>
</feature>
<keyword evidence="4" id="KW-1185">Reference proteome</keyword>
<sequence length="184" mass="20778">MNKQHLRESLFISLGMFFASMLTFVILVFLVIGAHFTFDALLNQVVVSLGFSLYLFFILQFRSWALNIFYGIGSIAAFISLYYATMIYGIDTATQSGIFVWIVVNIAGNVAGWIVYLGHLSKKRQKEKLSQANSKLEEIKIEKEALETASLTENKPEEIVDPIIDAEIIDTHETENKVKTSLKD</sequence>
<keyword evidence="2" id="KW-1133">Transmembrane helix</keyword>
<keyword evidence="1" id="KW-0175">Coiled coil</keyword>
<feature type="transmembrane region" description="Helical" evidence="2">
    <location>
        <begin position="68"/>
        <end position="90"/>
    </location>
</feature>